<name>A0AAN7QLI6_9MYRT</name>
<proteinExistence type="predicted"/>
<accession>A0AAN7QLI6</accession>
<evidence type="ECO:0008006" key="4">
    <source>
        <dbReference type="Google" id="ProtNLM"/>
    </source>
</evidence>
<keyword evidence="3" id="KW-1185">Reference proteome</keyword>
<comment type="caution">
    <text evidence="2">The sequence shown here is derived from an EMBL/GenBank/DDBJ whole genome shotgun (WGS) entry which is preliminary data.</text>
</comment>
<dbReference type="PANTHER" id="PTHR33132">
    <property type="entry name" value="OSJNBB0118P14.9 PROTEIN"/>
    <property type="match status" value="1"/>
</dbReference>
<evidence type="ECO:0000313" key="3">
    <source>
        <dbReference type="Proteomes" id="UP001345219"/>
    </source>
</evidence>
<gene>
    <name evidence="2" type="ORF">SAY87_031881</name>
</gene>
<protein>
    <recommendedName>
        <fullName evidence="4">Serine-rich protein-like protein</fullName>
    </recommendedName>
</protein>
<reference evidence="2 3" key="1">
    <citation type="journal article" date="2023" name="Hortic Res">
        <title>Pangenome of water caltrop reveals structural variations and asymmetric subgenome divergence after allopolyploidization.</title>
        <authorList>
            <person name="Zhang X."/>
            <person name="Chen Y."/>
            <person name="Wang L."/>
            <person name="Yuan Y."/>
            <person name="Fang M."/>
            <person name="Shi L."/>
            <person name="Lu R."/>
            <person name="Comes H.P."/>
            <person name="Ma Y."/>
            <person name="Chen Y."/>
            <person name="Huang G."/>
            <person name="Zhou Y."/>
            <person name="Zheng Z."/>
            <person name="Qiu Y."/>
        </authorList>
    </citation>
    <scope>NUCLEOTIDE SEQUENCE [LARGE SCALE GENOMIC DNA]</scope>
    <source>
        <tissue evidence="2">Roots</tissue>
    </source>
</reference>
<dbReference type="PANTHER" id="PTHR33132:SF135">
    <property type="entry name" value="OS02G0799700 PROTEIN"/>
    <property type="match status" value="1"/>
</dbReference>
<evidence type="ECO:0000313" key="2">
    <source>
        <dbReference type="EMBL" id="KAK4771349.1"/>
    </source>
</evidence>
<dbReference type="Proteomes" id="UP001345219">
    <property type="component" value="Chromosome 24"/>
</dbReference>
<dbReference type="EMBL" id="JAXIOK010000005">
    <property type="protein sequence ID" value="KAK4771349.1"/>
    <property type="molecule type" value="Genomic_DNA"/>
</dbReference>
<evidence type="ECO:0000256" key="1">
    <source>
        <dbReference type="SAM" id="MobiDB-lite"/>
    </source>
</evidence>
<organism evidence="2 3">
    <name type="scientific">Trapa incisa</name>
    <dbReference type="NCBI Taxonomy" id="236973"/>
    <lineage>
        <taxon>Eukaryota</taxon>
        <taxon>Viridiplantae</taxon>
        <taxon>Streptophyta</taxon>
        <taxon>Embryophyta</taxon>
        <taxon>Tracheophyta</taxon>
        <taxon>Spermatophyta</taxon>
        <taxon>Magnoliopsida</taxon>
        <taxon>eudicotyledons</taxon>
        <taxon>Gunneridae</taxon>
        <taxon>Pentapetalae</taxon>
        <taxon>rosids</taxon>
        <taxon>malvids</taxon>
        <taxon>Myrtales</taxon>
        <taxon>Lythraceae</taxon>
        <taxon>Trapa</taxon>
    </lineage>
</organism>
<dbReference type="AlphaFoldDB" id="A0AAN7QLI6"/>
<sequence length="276" mass="30115">MSGLNSLRKSECIRDVSMSMSLDFQAVVRPADYGQIVLLSLRLAHWDTDNIHSFLGFLHNLPLTRYYTVAAMASFSSNNKSRDHGFSSFGKPSPSMASSSSSFASTISSFSSGSSTFFARATSPPRVRRHGQPDQSSSSVRFSIDRPTSPGRSFSMMKQGGSGSGGGSRPVSNRKKMCMCSPTRHPGSFRCALHKSSGGNPGIGGNQSPLYSSTRRLNFRRSAMANSLVRICGVEGELVKRALSALIRPSSHQLRRREDFQPRPSRLSIMSNAEYL</sequence>
<feature type="region of interest" description="Disordered" evidence="1">
    <location>
        <begin position="121"/>
        <end position="174"/>
    </location>
</feature>